<dbReference type="EMBL" id="BBIY01000004">
    <property type="protein sequence ID" value="GAK73602.1"/>
    <property type="molecule type" value="Genomic_DNA"/>
</dbReference>
<evidence type="ECO:0000256" key="2">
    <source>
        <dbReference type="ARBA" id="ARBA00022679"/>
    </source>
</evidence>
<name>A0ABQ0J1W7_9MOLU</name>
<keyword evidence="4" id="KW-0235">DNA replication</keyword>
<evidence type="ECO:0000256" key="5">
    <source>
        <dbReference type="ARBA" id="ARBA00022932"/>
    </source>
</evidence>
<reference evidence="10" key="1">
    <citation type="journal article" date="2014" name="Genome Announc.">
        <title>Draft Genome Sequence of ''Candidatus Phytoplasma asteris'' Strain OY-V, an Unculturable Plant-Pathogenic Bacterium.</title>
        <authorList>
            <person name="Kakizawa S."/>
            <person name="Makino A."/>
            <person name="Ishii Y."/>
            <person name="Tamaki H."/>
            <person name="Kamagata Y."/>
        </authorList>
    </citation>
    <scope>NUCLEOTIDE SEQUENCE [LARGE SCALE GENOMIC DNA]</scope>
    <source>
        <strain evidence="10">OY-V</strain>
    </source>
</reference>
<dbReference type="Gene3D" id="1.10.8.60">
    <property type="match status" value="1"/>
</dbReference>
<dbReference type="EC" id="2.7.7.7" evidence="1"/>
<dbReference type="InterPro" id="IPR005790">
    <property type="entry name" value="DNA_polIII_delta"/>
</dbReference>
<evidence type="ECO:0000256" key="3">
    <source>
        <dbReference type="ARBA" id="ARBA00022695"/>
    </source>
</evidence>
<dbReference type="SUPFAM" id="SSF48019">
    <property type="entry name" value="post-AAA+ oligomerization domain-like"/>
    <property type="match status" value="1"/>
</dbReference>
<keyword evidence="2" id="KW-0808">Transferase</keyword>
<comment type="catalytic activity">
    <reaction evidence="7">
        <text>DNA(n) + a 2'-deoxyribonucleoside 5'-triphosphate = DNA(n+1) + diphosphate</text>
        <dbReference type="Rhea" id="RHEA:22508"/>
        <dbReference type="Rhea" id="RHEA-COMP:17339"/>
        <dbReference type="Rhea" id="RHEA-COMP:17340"/>
        <dbReference type="ChEBI" id="CHEBI:33019"/>
        <dbReference type="ChEBI" id="CHEBI:61560"/>
        <dbReference type="ChEBI" id="CHEBI:173112"/>
        <dbReference type="EC" id="2.7.7.7"/>
    </reaction>
</comment>
<dbReference type="InterPro" id="IPR027417">
    <property type="entry name" value="P-loop_NTPase"/>
</dbReference>
<keyword evidence="3" id="KW-0548">Nucleotidyltransferase</keyword>
<keyword evidence="10" id="KW-1185">Reference proteome</keyword>
<protein>
    <recommendedName>
        <fullName evidence="1">DNA-directed DNA polymerase</fullName>
        <ecNumber evidence="1">2.7.7.7</ecNumber>
    </recommendedName>
</protein>
<sequence>MEQTNNIHLIWGKQRFFLEKKIKKIINICKQKKLDVVYYCMQKDLVTELQKELQTTSLIESAWKKVVLVDHSEILFQKKPQEMAFLISYLQNPYNNLDLYFFAEKTTKASEVQKIWEKYCLCKTTNSLEKKDFFKYIMEIFQKDGFQIDTKAIQELMSKTNYNLYLLHQEITKIKLFQSNDKNITWQLVQKINAFKENDNIFGLINLFLKQNYIDAYQMYQTLKTQKINAFHVINQLTHKIKELLLVKEMLQQKKNQKKCKKFWQFHKAKYFF</sequence>
<dbReference type="InterPro" id="IPR048466">
    <property type="entry name" value="DNA_pol3_delta-like_C"/>
</dbReference>
<evidence type="ECO:0000256" key="4">
    <source>
        <dbReference type="ARBA" id="ARBA00022705"/>
    </source>
</evidence>
<dbReference type="InterPro" id="IPR008921">
    <property type="entry name" value="DNA_pol3_clamp-load_cplx_C"/>
</dbReference>
<comment type="caution">
    <text evidence="9">The sequence shown here is derived from an EMBL/GenBank/DDBJ whole genome shotgun (WGS) entry which is preliminary data.</text>
</comment>
<evidence type="ECO:0000313" key="9">
    <source>
        <dbReference type="EMBL" id="GAK73602.1"/>
    </source>
</evidence>
<dbReference type="NCBIfam" id="TIGR01128">
    <property type="entry name" value="holA"/>
    <property type="match status" value="1"/>
</dbReference>
<evidence type="ECO:0000256" key="6">
    <source>
        <dbReference type="ARBA" id="ARBA00034754"/>
    </source>
</evidence>
<organism evidence="9 10">
    <name type="scientific">'Chrysanthemum coronarium' phytoplasma</name>
    <dbReference type="NCBI Taxonomy" id="1520703"/>
    <lineage>
        <taxon>Bacteria</taxon>
        <taxon>Bacillati</taxon>
        <taxon>Mycoplasmatota</taxon>
        <taxon>Mollicutes</taxon>
        <taxon>Acholeplasmatales</taxon>
        <taxon>Acholeplasmataceae</taxon>
        <taxon>Candidatus Phytoplasma</taxon>
        <taxon>16SrI (Aster yellows group)</taxon>
    </lineage>
</organism>
<comment type="similarity">
    <text evidence="6">Belongs to the DNA polymerase HolA subunit family.</text>
</comment>
<gene>
    <name evidence="9" type="primary">holA</name>
    <name evidence="9" type="ORF">OYV_00810</name>
</gene>
<evidence type="ECO:0000256" key="1">
    <source>
        <dbReference type="ARBA" id="ARBA00012417"/>
    </source>
</evidence>
<dbReference type="Pfam" id="PF21694">
    <property type="entry name" value="DNA_pol3_delta_C"/>
    <property type="match status" value="1"/>
</dbReference>
<dbReference type="PANTHER" id="PTHR34388">
    <property type="entry name" value="DNA POLYMERASE III SUBUNIT DELTA"/>
    <property type="match status" value="1"/>
</dbReference>
<dbReference type="Gene3D" id="1.20.272.10">
    <property type="match status" value="1"/>
</dbReference>
<evidence type="ECO:0000313" key="10">
    <source>
        <dbReference type="Proteomes" id="UP000028900"/>
    </source>
</evidence>
<dbReference type="Proteomes" id="UP000028900">
    <property type="component" value="Unassembled WGS sequence"/>
</dbReference>
<dbReference type="SUPFAM" id="SSF52540">
    <property type="entry name" value="P-loop containing nucleoside triphosphate hydrolases"/>
    <property type="match status" value="1"/>
</dbReference>
<evidence type="ECO:0000256" key="7">
    <source>
        <dbReference type="ARBA" id="ARBA00049244"/>
    </source>
</evidence>
<dbReference type="PANTHER" id="PTHR34388:SF1">
    <property type="entry name" value="DNA POLYMERASE III SUBUNIT DELTA"/>
    <property type="match status" value="1"/>
</dbReference>
<evidence type="ECO:0000259" key="8">
    <source>
        <dbReference type="Pfam" id="PF21694"/>
    </source>
</evidence>
<accession>A0ABQ0J1W7</accession>
<feature type="domain" description="DNA polymerase III delta subunit-like C-terminal" evidence="8">
    <location>
        <begin position="199"/>
        <end position="267"/>
    </location>
</feature>
<dbReference type="Gene3D" id="3.40.50.300">
    <property type="entry name" value="P-loop containing nucleotide triphosphate hydrolases"/>
    <property type="match status" value="1"/>
</dbReference>
<reference evidence="9 10" key="2">
    <citation type="journal article" date="2014" name="Genome Announc.">
        <title>Draft Genome Sequence of 'Candidatus Phytoplasma asteris' Strain OY-V, an Unculturable Plant-Pathogenic Bacterium.</title>
        <authorList>
            <person name="Kakizawa S."/>
            <person name="Makino A."/>
            <person name="Ishii Y."/>
            <person name="Tamaki H."/>
            <person name="Kamagata Y."/>
        </authorList>
    </citation>
    <scope>NUCLEOTIDE SEQUENCE [LARGE SCALE GENOMIC DNA]</scope>
    <source>
        <strain evidence="9 10">OY-V</strain>
    </source>
</reference>
<proteinExistence type="inferred from homology"/>
<keyword evidence="5" id="KW-0239">DNA-directed DNA polymerase</keyword>